<dbReference type="InterPro" id="IPR009364">
    <property type="entry name" value="YdaT-like"/>
</dbReference>
<gene>
    <name evidence="1" type="ORF">RFB13_18165</name>
</gene>
<dbReference type="RefSeq" id="WP_161739451.1">
    <property type="nucleotide sequence ID" value="NZ_CP133586.1"/>
</dbReference>
<accession>A0ABY9PI98</accession>
<keyword evidence="2" id="KW-1185">Reference proteome</keyword>
<dbReference type="Proteomes" id="UP001235341">
    <property type="component" value="Chromosome"/>
</dbReference>
<dbReference type="EMBL" id="CP133586">
    <property type="protein sequence ID" value="WMT13149.1"/>
    <property type="molecule type" value="Genomic_DNA"/>
</dbReference>
<reference evidence="1 2" key="1">
    <citation type="submission" date="2023-08" db="EMBL/GenBank/DDBJ databases">
        <title>Complete Genome and Methylome dissection of Serratia fonticola NEB369.</title>
        <authorList>
            <person name="Fomenkov A."/>
            <person name="Roberts R.D."/>
        </authorList>
    </citation>
    <scope>NUCLEOTIDE SEQUENCE [LARGE SCALE GENOMIC DNA]</scope>
    <source>
        <strain evidence="1 2">NEB369</strain>
    </source>
</reference>
<evidence type="ECO:0000313" key="2">
    <source>
        <dbReference type="Proteomes" id="UP001235341"/>
    </source>
</evidence>
<evidence type="ECO:0000313" key="1">
    <source>
        <dbReference type="EMBL" id="WMT13149.1"/>
    </source>
</evidence>
<name>A0ABY9PI98_SERFO</name>
<proteinExistence type="predicted"/>
<dbReference type="Pfam" id="PF06254">
    <property type="entry name" value="YdaT_toxin"/>
    <property type="match status" value="1"/>
</dbReference>
<dbReference type="InterPro" id="IPR037042">
    <property type="entry name" value="YdaT-like_sf"/>
</dbReference>
<protein>
    <submittedName>
        <fullName evidence="1">Toxin YdaT family protein</fullName>
    </submittedName>
</protein>
<sequence length="164" mass="18838">MRNIEKLRKERQKIEKLKSEVIGWAATCGQQHVAIEISRIWLSSSAKPRKVRLYPIENKFGEVDLRAINVNKQAIFRWLRSDSIAASAKVQELAKALTEALPAERRARLEGRTVNYLISMLLRDTSNMITAILLEDRSITQHVLRVQNALHALQHQLLKEGHIK</sequence>
<organism evidence="1 2">
    <name type="scientific">Serratia fonticola</name>
    <dbReference type="NCBI Taxonomy" id="47917"/>
    <lineage>
        <taxon>Bacteria</taxon>
        <taxon>Pseudomonadati</taxon>
        <taxon>Pseudomonadota</taxon>
        <taxon>Gammaproteobacteria</taxon>
        <taxon>Enterobacterales</taxon>
        <taxon>Yersiniaceae</taxon>
        <taxon>Serratia</taxon>
    </lineage>
</organism>
<dbReference type="Gene3D" id="1.10.3600.10">
    <property type="entry name" value="Putative bacterial toxin ydaT"/>
    <property type="match status" value="1"/>
</dbReference>